<feature type="signal peptide" evidence="1">
    <location>
        <begin position="1"/>
        <end position="21"/>
    </location>
</feature>
<dbReference type="EMBL" id="GCJM01000108">
    <property type="protein sequence ID" value="JAG92770.1"/>
    <property type="molecule type" value="Transcribed_RNA"/>
</dbReference>
<dbReference type="EMBL" id="GCVM01000082">
    <property type="protein sequence ID" value="JAI17907.1"/>
    <property type="molecule type" value="Transcribed_RNA"/>
</dbReference>
<protein>
    <submittedName>
        <fullName evidence="2">Ctr_11_TN conopeptide</fullName>
    </submittedName>
    <submittedName>
        <fullName evidence="3">Ctr_S_2 conopeptide</fullName>
    </submittedName>
</protein>
<evidence type="ECO:0000256" key="1">
    <source>
        <dbReference type="SAM" id="SignalP"/>
    </source>
</evidence>
<sequence length="81" mass="8050">MCKTGAVLAVLLLFALVTLQAENDDGALPRFKSSTLTRLTPRSCTSTCNCTSGPSGCTGACCSSSCTCGSFGHGCGCSSSG</sequence>
<name>A0A0C9R708_CONTD</name>
<evidence type="ECO:0000313" key="2">
    <source>
        <dbReference type="EMBL" id="JAG92770.1"/>
    </source>
</evidence>
<reference evidence="3" key="2">
    <citation type="submission" date="2015-04" db="EMBL/GenBank/DDBJ databases">
        <authorList>
            <person name="Syromyatnikov M.Y."/>
            <person name="Popov V.N."/>
        </authorList>
    </citation>
    <scope>NUCLEOTIDE SEQUENCE</scope>
    <source>
        <tissue evidence="3">Venom duct</tissue>
    </source>
</reference>
<organism evidence="2">
    <name type="scientific">Conus tribblei</name>
    <name type="common">Tribble's cone</name>
    <name type="synonym">Splinoconus tribblei</name>
    <dbReference type="NCBI Taxonomy" id="101761"/>
    <lineage>
        <taxon>Eukaryota</taxon>
        <taxon>Metazoa</taxon>
        <taxon>Spiralia</taxon>
        <taxon>Lophotrochozoa</taxon>
        <taxon>Mollusca</taxon>
        <taxon>Gastropoda</taxon>
        <taxon>Caenogastropoda</taxon>
        <taxon>Neogastropoda</taxon>
        <taxon>Conoidea</taxon>
        <taxon>Conidae</taxon>
        <taxon>Conus</taxon>
        <taxon>Splinoconus</taxon>
    </lineage>
</organism>
<evidence type="ECO:0000313" key="3">
    <source>
        <dbReference type="EMBL" id="JAI17907.1"/>
    </source>
</evidence>
<dbReference type="AlphaFoldDB" id="A0A0C9R708"/>
<reference evidence="2" key="1">
    <citation type="journal article" date="2015" name="Mar. Biotechnol.">
        <title>High conopeptide diversity in Conus tribblei revealed through analysis of venom duct transcriptome using two high-throughput sequencing platforms.</title>
        <authorList>
            <person name="Barghi N."/>
            <person name="Concepcion G.P."/>
            <person name="Olivera B.M."/>
            <person name="Lluisma A.O."/>
        </authorList>
    </citation>
    <scope>NUCLEOTIDE SEQUENCE</scope>
    <source>
        <tissue evidence="2">Venom duct</tissue>
    </source>
</reference>
<accession>A0A0C9R708</accession>
<feature type="chain" id="PRO_5014019732" evidence="1">
    <location>
        <begin position="22"/>
        <end position="81"/>
    </location>
</feature>
<proteinExistence type="predicted"/>
<keyword evidence="1" id="KW-0732">Signal</keyword>